<name>A0A8J8NYQ3_HALGN</name>
<feature type="transmembrane region" description="Helical" evidence="7">
    <location>
        <begin position="12"/>
        <end position="30"/>
    </location>
</feature>
<evidence type="ECO:0000256" key="1">
    <source>
        <dbReference type="ARBA" id="ARBA00004141"/>
    </source>
</evidence>
<protein>
    <recommendedName>
        <fullName evidence="10">Equilibrative nucleoside transporter</fullName>
    </recommendedName>
</protein>
<dbReference type="GO" id="GO:0005337">
    <property type="term" value="F:nucleoside transmembrane transporter activity"/>
    <property type="evidence" value="ECO:0007669"/>
    <property type="project" value="InterPro"/>
</dbReference>
<comment type="caution">
    <text evidence="8">The sequence shown here is derived from an EMBL/GenBank/DDBJ whole genome shotgun (WGS) entry which is preliminary data.</text>
</comment>
<keyword evidence="3" id="KW-0813">Transport</keyword>
<feature type="transmembrane region" description="Helical" evidence="7">
    <location>
        <begin position="235"/>
        <end position="254"/>
    </location>
</feature>
<proteinExistence type="inferred from homology"/>
<evidence type="ECO:0000256" key="7">
    <source>
        <dbReference type="SAM" id="Phobius"/>
    </source>
</evidence>
<organism evidence="8 9">
    <name type="scientific">Halteria grandinella</name>
    <dbReference type="NCBI Taxonomy" id="5974"/>
    <lineage>
        <taxon>Eukaryota</taxon>
        <taxon>Sar</taxon>
        <taxon>Alveolata</taxon>
        <taxon>Ciliophora</taxon>
        <taxon>Intramacronucleata</taxon>
        <taxon>Spirotrichea</taxon>
        <taxon>Stichotrichia</taxon>
        <taxon>Sporadotrichida</taxon>
        <taxon>Halteriidae</taxon>
        <taxon>Halteria</taxon>
    </lineage>
</organism>
<dbReference type="EMBL" id="RRYP01004189">
    <property type="protein sequence ID" value="TNV83084.1"/>
    <property type="molecule type" value="Genomic_DNA"/>
</dbReference>
<dbReference type="InterPro" id="IPR036259">
    <property type="entry name" value="MFS_trans_sf"/>
</dbReference>
<dbReference type="OrthoDB" id="427043at2759"/>
<feature type="transmembrane region" description="Helical" evidence="7">
    <location>
        <begin position="36"/>
        <end position="64"/>
    </location>
</feature>
<gene>
    <name evidence="8" type="ORF">FGO68_gene15584</name>
</gene>
<dbReference type="Pfam" id="PF01733">
    <property type="entry name" value="Nucleoside_tran"/>
    <property type="match status" value="1"/>
</dbReference>
<dbReference type="PANTHER" id="PTHR10332:SF10">
    <property type="entry name" value="EQUILIBRATIVE NUCLEOSIDE TRANSPORTER 4"/>
    <property type="match status" value="1"/>
</dbReference>
<keyword evidence="9" id="KW-1185">Reference proteome</keyword>
<comment type="similarity">
    <text evidence="2">Belongs to the SLC29A/ENT transporter (TC 2.A.57) family.</text>
</comment>
<feature type="transmembrane region" description="Helical" evidence="7">
    <location>
        <begin position="106"/>
        <end position="128"/>
    </location>
</feature>
<dbReference type="Proteomes" id="UP000785679">
    <property type="component" value="Unassembled WGS sequence"/>
</dbReference>
<dbReference type="PANTHER" id="PTHR10332">
    <property type="entry name" value="EQUILIBRATIVE NUCLEOSIDE TRANSPORTER"/>
    <property type="match status" value="1"/>
</dbReference>
<sequence>MKQSYLVKLETVLFPLIILMISFPIIIQYVSDNVAWTVSIFLLVLIGFGIGLTTSYTAAIAGMLGPSFIGPLMQGYSFGFVVVGFLRLICLLAFNGQDQSDYFKGTILYFSLNTVILTVMALSIPIFLKQDYIKLHLKIQSKEEDVDDIQKSSLSNAKFDTKATTMKIWLEATTIFVTFLLSYMLYPSILYQKQQVLVEGRADWSIFIINMSFALSDLIGRTAAKLKQSYSRPLLIVSMIVRLLFIASSFLIALSDAPFWNSPATVIINAILLGFTNGFFATAACNTIPGMLENNEKEFGGFVMSVMINGGIAIGSIISLVGFSGIFEK</sequence>
<feature type="transmembrane region" description="Helical" evidence="7">
    <location>
        <begin position="76"/>
        <end position="94"/>
    </location>
</feature>
<keyword evidence="4 7" id="KW-0812">Transmembrane</keyword>
<evidence type="ECO:0000256" key="4">
    <source>
        <dbReference type="ARBA" id="ARBA00022692"/>
    </source>
</evidence>
<evidence type="ECO:0000313" key="8">
    <source>
        <dbReference type="EMBL" id="TNV83084.1"/>
    </source>
</evidence>
<keyword evidence="6 7" id="KW-0472">Membrane</keyword>
<evidence type="ECO:0000256" key="5">
    <source>
        <dbReference type="ARBA" id="ARBA00022989"/>
    </source>
</evidence>
<dbReference type="GO" id="GO:0005886">
    <property type="term" value="C:plasma membrane"/>
    <property type="evidence" value="ECO:0007669"/>
    <property type="project" value="TreeGrafter"/>
</dbReference>
<feature type="transmembrane region" description="Helical" evidence="7">
    <location>
        <begin position="300"/>
        <end position="327"/>
    </location>
</feature>
<dbReference type="InterPro" id="IPR002259">
    <property type="entry name" value="Eqnu_transpt"/>
</dbReference>
<dbReference type="AlphaFoldDB" id="A0A8J8NYQ3"/>
<reference evidence="8" key="1">
    <citation type="submission" date="2019-06" db="EMBL/GenBank/DDBJ databases">
        <authorList>
            <person name="Zheng W."/>
        </authorList>
    </citation>
    <scope>NUCLEOTIDE SEQUENCE</scope>
    <source>
        <strain evidence="8">QDHG01</strain>
    </source>
</reference>
<evidence type="ECO:0000256" key="3">
    <source>
        <dbReference type="ARBA" id="ARBA00022448"/>
    </source>
</evidence>
<evidence type="ECO:0000256" key="6">
    <source>
        <dbReference type="ARBA" id="ARBA00023136"/>
    </source>
</evidence>
<feature type="transmembrane region" description="Helical" evidence="7">
    <location>
        <begin position="168"/>
        <end position="186"/>
    </location>
</feature>
<evidence type="ECO:0008006" key="10">
    <source>
        <dbReference type="Google" id="ProtNLM"/>
    </source>
</evidence>
<comment type="subcellular location">
    <subcellularLocation>
        <location evidence="1">Membrane</location>
        <topology evidence="1">Multi-pass membrane protein</topology>
    </subcellularLocation>
</comment>
<evidence type="ECO:0000313" key="9">
    <source>
        <dbReference type="Proteomes" id="UP000785679"/>
    </source>
</evidence>
<dbReference type="SUPFAM" id="SSF103473">
    <property type="entry name" value="MFS general substrate transporter"/>
    <property type="match status" value="1"/>
</dbReference>
<feature type="transmembrane region" description="Helical" evidence="7">
    <location>
        <begin position="266"/>
        <end position="288"/>
    </location>
</feature>
<accession>A0A8J8NYQ3</accession>
<evidence type="ECO:0000256" key="2">
    <source>
        <dbReference type="ARBA" id="ARBA00007965"/>
    </source>
</evidence>
<keyword evidence="5 7" id="KW-1133">Transmembrane helix</keyword>